<proteinExistence type="predicted"/>
<dbReference type="Gene3D" id="3.40.50.2000">
    <property type="entry name" value="Glycogen Phosphorylase B"/>
    <property type="match status" value="1"/>
</dbReference>
<name>A0A382KA16_9ZZZZ</name>
<evidence type="ECO:0000313" key="2">
    <source>
        <dbReference type="EMBL" id="SVC20252.1"/>
    </source>
</evidence>
<dbReference type="InterPro" id="IPR028098">
    <property type="entry name" value="Glyco_trans_4-like_N"/>
</dbReference>
<feature type="domain" description="Glycosyltransferase subfamily 4-like N-terminal" evidence="1">
    <location>
        <begin position="15"/>
        <end position="127"/>
    </location>
</feature>
<protein>
    <recommendedName>
        <fullName evidence="1">Glycosyltransferase subfamily 4-like N-terminal domain-containing protein</fullName>
    </recommendedName>
</protein>
<reference evidence="2" key="1">
    <citation type="submission" date="2018-05" db="EMBL/GenBank/DDBJ databases">
        <authorList>
            <person name="Lanie J.A."/>
            <person name="Ng W.-L."/>
            <person name="Kazmierczak K.M."/>
            <person name="Andrzejewski T.M."/>
            <person name="Davidsen T.M."/>
            <person name="Wayne K.J."/>
            <person name="Tettelin H."/>
            <person name="Glass J.I."/>
            <person name="Rusch D."/>
            <person name="Podicherti R."/>
            <person name="Tsui H.-C.T."/>
            <person name="Winkler M.E."/>
        </authorList>
    </citation>
    <scope>NUCLEOTIDE SEQUENCE</scope>
</reference>
<gene>
    <name evidence="2" type="ORF">METZ01_LOCUS273106</name>
</gene>
<accession>A0A382KA16</accession>
<dbReference type="EMBL" id="UINC01078817">
    <property type="protein sequence ID" value="SVC20252.1"/>
    <property type="molecule type" value="Genomic_DNA"/>
</dbReference>
<dbReference type="Pfam" id="PF13439">
    <property type="entry name" value="Glyco_transf_4"/>
    <property type="match status" value="1"/>
</dbReference>
<sequence length="144" mass="16193">MKLFHILHTEAASGWGGQEIRVFQETTALLKRGHRVSVACRSGSPLESHCRSLSDSRFSFKAITMDRTFNFKALKVLYQYISEMNPDIVHTHSSVDSWLGGVAAKFAGVPVVRTRHVSLPVKDYFPNHLLYSYIPERILTSGNA</sequence>
<feature type="non-terminal residue" evidence="2">
    <location>
        <position position="144"/>
    </location>
</feature>
<evidence type="ECO:0000259" key="1">
    <source>
        <dbReference type="Pfam" id="PF13439"/>
    </source>
</evidence>
<organism evidence="2">
    <name type="scientific">marine metagenome</name>
    <dbReference type="NCBI Taxonomy" id="408172"/>
    <lineage>
        <taxon>unclassified sequences</taxon>
        <taxon>metagenomes</taxon>
        <taxon>ecological metagenomes</taxon>
    </lineage>
</organism>
<dbReference type="SUPFAM" id="SSF53756">
    <property type="entry name" value="UDP-Glycosyltransferase/glycogen phosphorylase"/>
    <property type="match status" value="1"/>
</dbReference>
<dbReference type="AlphaFoldDB" id="A0A382KA16"/>